<feature type="region of interest" description="Disordered" evidence="1">
    <location>
        <begin position="36"/>
        <end position="67"/>
    </location>
</feature>
<accession>A0A4P2QW99</accession>
<keyword evidence="2" id="KW-0732">Signal</keyword>
<dbReference type="InterPro" id="IPR036056">
    <property type="entry name" value="Fibrinogen-like_C"/>
</dbReference>
<dbReference type="Gene3D" id="3.90.215.10">
    <property type="entry name" value="Gamma Fibrinogen, chain A, domain 1"/>
    <property type="match status" value="1"/>
</dbReference>
<feature type="compositionally biased region" description="Low complexity" evidence="1">
    <location>
        <begin position="43"/>
        <end position="62"/>
    </location>
</feature>
<dbReference type="RefSeq" id="WP_237244281.1">
    <property type="nucleotide sequence ID" value="NZ_CP012672.1"/>
</dbReference>
<dbReference type="Proteomes" id="UP000295497">
    <property type="component" value="Chromosome"/>
</dbReference>
<evidence type="ECO:0008006" key="5">
    <source>
        <dbReference type="Google" id="ProtNLM"/>
    </source>
</evidence>
<proteinExistence type="predicted"/>
<evidence type="ECO:0000256" key="2">
    <source>
        <dbReference type="SAM" id="SignalP"/>
    </source>
</evidence>
<dbReference type="NCBIfam" id="NF040941">
    <property type="entry name" value="GGGWT_bact"/>
    <property type="match status" value="1"/>
</dbReference>
<sequence length="355" mass="37289">MLGKRPVAGACCAAVVWLAAAPACTTKVRRFGEDGAGGGAGGATASAGEGGSTASAGGASASSGGGPCEPGTQNGCYSGGRDTLNRGVCRGGVRTCDEDGKGYGPCAGEVLPASERCDTAEDEDCDGVVNQGCTYARCADVPRGLPSGVYLLDLDGADPQPEFPAYCDLETDGGGWALVYNSVGSDAGATLPFWNIPYAERLGTRGEPAISQNYYRGSLYFVGREYRDEIEDIEGTVKVVMRATAQGIDSATMKLLRPEHVSGNADIYVSQFLSGWSSQDHDGDPDPGNCALQNQSVTQHYAQCWEYNLGADGDEPRDDGGWGPHLGTHLADRLGLASDDTRFTRVRRISRWTRW</sequence>
<gene>
    <name evidence="3" type="ORF">SOCE836_069330</name>
</gene>
<evidence type="ECO:0000313" key="4">
    <source>
        <dbReference type="Proteomes" id="UP000295497"/>
    </source>
</evidence>
<feature type="chain" id="PRO_5020548916" description="Fibrinogen C-terminal domain-containing protein" evidence="2">
    <location>
        <begin position="20"/>
        <end position="355"/>
    </location>
</feature>
<organism evidence="3 4">
    <name type="scientific">Sorangium cellulosum</name>
    <name type="common">Polyangium cellulosum</name>
    <dbReference type="NCBI Taxonomy" id="56"/>
    <lineage>
        <taxon>Bacteria</taxon>
        <taxon>Pseudomonadati</taxon>
        <taxon>Myxococcota</taxon>
        <taxon>Polyangia</taxon>
        <taxon>Polyangiales</taxon>
        <taxon>Polyangiaceae</taxon>
        <taxon>Sorangium</taxon>
    </lineage>
</organism>
<reference evidence="3 4" key="1">
    <citation type="submission" date="2015-09" db="EMBL/GenBank/DDBJ databases">
        <title>Sorangium comparison.</title>
        <authorList>
            <person name="Zaburannyi N."/>
            <person name="Bunk B."/>
            <person name="Overmann J."/>
            <person name="Mueller R."/>
        </authorList>
    </citation>
    <scope>NUCLEOTIDE SEQUENCE [LARGE SCALE GENOMIC DNA]</scope>
    <source>
        <strain evidence="3 4">So ce836</strain>
    </source>
</reference>
<dbReference type="InterPro" id="IPR014716">
    <property type="entry name" value="Fibrinogen_a/b/g_C_1"/>
</dbReference>
<feature type="signal peptide" evidence="2">
    <location>
        <begin position="1"/>
        <end position="19"/>
    </location>
</feature>
<protein>
    <recommendedName>
        <fullName evidence="5">Fibrinogen C-terminal domain-containing protein</fullName>
    </recommendedName>
</protein>
<name>A0A4P2QW99_SORCE</name>
<dbReference type="EMBL" id="CP012672">
    <property type="protein sequence ID" value="AUX34757.1"/>
    <property type="molecule type" value="Genomic_DNA"/>
</dbReference>
<dbReference type="AlphaFoldDB" id="A0A4P2QW99"/>
<dbReference type="SUPFAM" id="SSF56496">
    <property type="entry name" value="Fibrinogen C-terminal domain-like"/>
    <property type="match status" value="1"/>
</dbReference>
<evidence type="ECO:0000313" key="3">
    <source>
        <dbReference type="EMBL" id="AUX34757.1"/>
    </source>
</evidence>
<evidence type="ECO:0000256" key="1">
    <source>
        <dbReference type="SAM" id="MobiDB-lite"/>
    </source>
</evidence>